<evidence type="ECO:0000313" key="2">
    <source>
        <dbReference type="Proteomes" id="UP000469558"/>
    </source>
</evidence>
<reference evidence="1 2" key="1">
    <citation type="submission" date="2018-05" db="EMBL/GenBank/DDBJ databases">
        <title>Genome sequencing and assembly of the regulated plant pathogen Lachnellula willkommii and related sister species for the development of diagnostic species identification markers.</title>
        <authorList>
            <person name="Giroux E."/>
            <person name="Bilodeau G."/>
        </authorList>
    </citation>
    <scope>NUCLEOTIDE SEQUENCE [LARGE SCALE GENOMIC DNA]</scope>
    <source>
        <strain evidence="1 2">CBS 268.59</strain>
    </source>
</reference>
<proteinExistence type="predicted"/>
<dbReference type="EMBL" id="QGMK01002538">
    <property type="protein sequence ID" value="TVY57820.1"/>
    <property type="molecule type" value="Genomic_DNA"/>
</dbReference>
<comment type="caution">
    <text evidence="1">The sequence shown here is derived from an EMBL/GenBank/DDBJ whole genome shotgun (WGS) entry which is preliminary data.</text>
</comment>
<dbReference type="AlphaFoldDB" id="A0A8T9BTT0"/>
<dbReference type="Proteomes" id="UP000469558">
    <property type="component" value="Unassembled WGS sequence"/>
</dbReference>
<sequence length="121" mass="14243">MSGIELRTLSLLQSFEVQESGAVCSFHPLIQDWIKFRIGKEDQRYFTNRAVIVLYEFIPGPIPESFLNLTFHQTKTLYSHMLAVRLNIERFFTEEEVLADRCEPRQVKLRNRSPFCGFEVK</sequence>
<gene>
    <name evidence="1" type="ORF">LSUE1_G008184</name>
</gene>
<keyword evidence="2" id="KW-1185">Reference proteome</keyword>
<organism evidence="1 2">
    <name type="scientific">Lachnellula suecica</name>
    <dbReference type="NCBI Taxonomy" id="602035"/>
    <lineage>
        <taxon>Eukaryota</taxon>
        <taxon>Fungi</taxon>
        <taxon>Dikarya</taxon>
        <taxon>Ascomycota</taxon>
        <taxon>Pezizomycotina</taxon>
        <taxon>Leotiomycetes</taxon>
        <taxon>Helotiales</taxon>
        <taxon>Lachnaceae</taxon>
        <taxon>Lachnellula</taxon>
    </lineage>
</organism>
<protein>
    <submittedName>
        <fullName evidence="1">Uncharacterized protein</fullName>
    </submittedName>
</protein>
<name>A0A8T9BTT0_9HELO</name>
<evidence type="ECO:0000313" key="1">
    <source>
        <dbReference type="EMBL" id="TVY57820.1"/>
    </source>
</evidence>
<accession>A0A8T9BTT0</accession>